<dbReference type="EMBL" id="WCRS01000019">
    <property type="protein sequence ID" value="KAB4470197.1"/>
    <property type="molecule type" value="Genomic_DNA"/>
</dbReference>
<dbReference type="RefSeq" id="WP_070750426.1">
    <property type="nucleotide sequence ID" value="NZ_CAXTJI010000030.1"/>
</dbReference>
<evidence type="ECO:0000313" key="2">
    <source>
        <dbReference type="Proteomes" id="UP000488521"/>
    </source>
</evidence>
<gene>
    <name evidence="1" type="ORF">GAN59_20495</name>
</gene>
<reference evidence="1 2" key="1">
    <citation type="journal article" date="2019" name="Nat. Med.">
        <title>A library of human gut bacterial isolates paired with longitudinal multiomics data enables mechanistic microbiome research.</title>
        <authorList>
            <person name="Poyet M."/>
            <person name="Groussin M."/>
            <person name="Gibbons S.M."/>
            <person name="Avila-Pacheco J."/>
            <person name="Jiang X."/>
            <person name="Kearney S.M."/>
            <person name="Perrotta A.R."/>
            <person name="Berdy B."/>
            <person name="Zhao S."/>
            <person name="Lieberman T.D."/>
            <person name="Swanson P.K."/>
            <person name="Smith M."/>
            <person name="Roesemann S."/>
            <person name="Alexander J.E."/>
            <person name="Rich S.A."/>
            <person name="Livny J."/>
            <person name="Vlamakis H."/>
            <person name="Clish C."/>
            <person name="Bullock K."/>
            <person name="Deik A."/>
            <person name="Scott J."/>
            <person name="Pierce K.A."/>
            <person name="Xavier R.J."/>
            <person name="Alm E.J."/>
        </authorList>
    </citation>
    <scope>NUCLEOTIDE SEQUENCE [LARGE SCALE GENOMIC DNA]</scope>
    <source>
        <strain evidence="1 2">BIOML-A156</strain>
    </source>
</reference>
<name>A0A6I0S699_BACT4</name>
<sequence length="109" mass="13526">MRRRKKKFVYFKKIPVRVDLDQWRRLDKIKTDYHFKSTYEIMQYILGCFLRVADPMPDDDDEEVLPDEIKEMFYDLSEAERHFEYVKPKRKLPQYKVDEMHGQKRLEGF</sequence>
<dbReference type="AlphaFoldDB" id="A0A6I0S699"/>
<comment type="caution">
    <text evidence="1">The sequence shown here is derived from an EMBL/GenBank/DDBJ whole genome shotgun (WGS) entry which is preliminary data.</text>
</comment>
<organism evidence="1 2">
    <name type="scientific">Bacteroides thetaiotaomicron</name>
    <dbReference type="NCBI Taxonomy" id="818"/>
    <lineage>
        <taxon>Bacteria</taxon>
        <taxon>Pseudomonadati</taxon>
        <taxon>Bacteroidota</taxon>
        <taxon>Bacteroidia</taxon>
        <taxon>Bacteroidales</taxon>
        <taxon>Bacteroidaceae</taxon>
        <taxon>Bacteroides</taxon>
    </lineage>
</organism>
<proteinExistence type="predicted"/>
<protein>
    <submittedName>
        <fullName evidence="1">Uncharacterized protein</fullName>
    </submittedName>
</protein>
<dbReference type="Proteomes" id="UP000488521">
    <property type="component" value="Unassembled WGS sequence"/>
</dbReference>
<evidence type="ECO:0000313" key="1">
    <source>
        <dbReference type="EMBL" id="KAB4470197.1"/>
    </source>
</evidence>
<accession>A0A6I0S699</accession>